<keyword evidence="5" id="KW-0547">Nucleotide-binding</keyword>
<keyword evidence="10" id="KW-0472">Membrane</keyword>
<dbReference type="InterPro" id="IPR011712">
    <property type="entry name" value="Sig_transdc_His_kin_sub3_dim/P"/>
</dbReference>
<evidence type="ECO:0000313" key="13">
    <source>
        <dbReference type="EMBL" id="MBT0994283.1"/>
    </source>
</evidence>
<dbReference type="CDD" id="cd16917">
    <property type="entry name" value="HATPase_UhpB-NarQ-NarX-like"/>
    <property type="match status" value="1"/>
</dbReference>
<keyword evidence="6 13" id="KW-0418">Kinase</keyword>
<feature type="transmembrane region" description="Helical" evidence="10">
    <location>
        <begin position="27"/>
        <end position="44"/>
    </location>
</feature>
<feature type="region of interest" description="Disordered" evidence="9">
    <location>
        <begin position="357"/>
        <end position="406"/>
    </location>
</feature>
<evidence type="ECO:0000259" key="11">
    <source>
        <dbReference type="Pfam" id="PF02518"/>
    </source>
</evidence>
<evidence type="ECO:0000256" key="6">
    <source>
        <dbReference type="ARBA" id="ARBA00022777"/>
    </source>
</evidence>
<feature type="transmembrane region" description="Helical" evidence="10">
    <location>
        <begin position="82"/>
        <end position="108"/>
    </location>
</feature>
<gene>
    <name evidence="13" type="ORF">KIN34_08295</name>
</gene>
<evidence type="ECO:0000256" key="1">
    <source>
        <dbReference type="ARBA" id="ARBA00000085"/>
    </source>
</evidence>
<evidence type="ECO:0000256" key="2">
    <source>
        <dbReference type="ARBA" id="ARBA00012438"/>
    </source>
</evidence>
<evidence type="ECO:0000256" key="5">
    <source>
        <dbReference type="ARBA" id="ARBA00022741"/>
    </source>
</evidence>
<keyword evidence="14" id="KW-1185">Reference proteome</keyword>
<dbReference type="SUPFAM" id="SSF55874">
    <property type="entry name" value="ATPase domain of HSP90 chaperone/DNA topoisomerase II/histidine kinase"/>
    <property type="match status" value="1"/>
</dbReference>
<sequence>MAGLRTVRTDVGGREQFWQRTLRGWDTAFWILLAITAAFTVPAASGPGRRAVTVAAFAALAVGYQLLGHRGARLASRALTQSYLVVLVVATTVVTWSAELGIVLLFVAYSQIWFFATSRVAGVLWTVLLTTGVVAATALRVDASPDELPGIVGQSVVGLVFAIGLGLWVTYVAEEGEVRAQLLDELNAAQAALAASHHSEGVLAERARIAQEIHDTLAQGFTSVVMLAQASSAELAVGRTESAQERIGQIEAVARENLAEARALVAAFAPPALEDGDLAAALRRLGERFAAETGTPVRVDVDAPDTADPVPQDVAVAVLRGAQESLANVRRHAGASSVHLRLTRRSDEVELAVVDDGRGLRPDDPEGNGVRGLRERARAGGGSLELTGSDGAGTRVRLRLPTGGRA</sequence>
<name>A0ABS5TYQ0_9CELL</name>
<keyword evidence="10" id="KW-0812">Transmembrane</keyword>
<dbReference type="EMBL" id="JAHBOH010000001">
    <property type="protein sequence ID" value="MBT0994283.1"/>
    <property type="molecule type" value="Genomic_DNA"/>
</dbReference>
<dbReference type="InterPro" id="IPR036890">
    <property type="entry name" value="HATPase_C_sf"/>
</dbReference>
<keyword evidence="10" id="KW-1133">Transmembrane helix</keyword>
<feature type="transmembrane region" description="Helical" evidence="10">
    <location>
        <begin position="120"/>
        <end position="139"/>
    </location>
</feature>
<evidence type="ECO:0000256" key="10">
    <source>
        <dbReference type="SAM" id="Phobius"/>
    </source>
</evidence>
<feature type="transmembrane region" description="Helical" evidence="10">
    <location>
        <begin position="151"/>
        <end position="173"/>
    </location>
</feature>
<dbReference type="Pfam" id="PF07730">
    <property type="entry name" value="HisKA_3"/>
    <property type="match status" value="1"/>
</dbReference>
<evidence type="ECO:0000313" key="14">
    <source>
        <dbReference type="Proteomes" id="UP000722125"/>
    </source>
</evidence>
<dbReference type="EC" id="2.7.13.3" evidence="2"/>
<feature type="domain" description="Signal transduction histidine kinase subgroup 3 dimerisation and phosphoacceptor" evidence="12">
    <location>
        <begin position="205"/>
        <end position="273"/>
    </location>
</feature>
<dbReference type="Gene3D" id="1.20.5.1930">
    <property type="match status" value="1"/>
</dbReference>
<dbReference type="PANTHER" id="PTHR24421:SF10">
    <property type="entry name" value="NITRATE_NITRITE SENSOR PROTEIN NARQ"/>
    <property type="match status" value="1"/>
</dbReference>
<keyword evidence="7" id="KW-0067">ATP-binding</keyword>
<evidence type="ECO:0000256" key="9">
    <source>
        <dbReference type="SAM" id="MobiDB-lite"/>
    </source>
</evidence>
<reference evidence="13 14" key="1">
    <citation type="submission" date="2021-05" db="EMBL/GenBank/DDBJ databases">
        <title>Description of Cellulomonas sp. DKR-3 sp. nov.</title>
        <authorList>
            <person name="Dahal R.H."/>
            <person name="Chaudhary D.K."/>
        </authorList>
    </citation>
    <scope>NUCLEOTIDE SEQUENCE [LARGE SCALE GENOMIC DNA]</scope>
    <source>
        <strain evidence="13 14">DKR-3</strain>
    </source>
</reference>
<organism evidence="13 14">
    <name type="scientific">Cellulomonas fulva</name>
    <dbReference type="NCBI Taxonomy" id="2835530"/>
    <lineage>
        <taxon>Bacteria</taxon>
        <taxon>Bacillati</taxon>
        <taxon>Actinomycetota</taxon>
        <taxon>Actinomycetes</taxon>
        <taxon>Micrococcales</taxon>
        <taxon>Cellulomonadaceae</taxon>
        <taxon>Cellulomonas</taxon>
    </lineage>
</organism>
<evidence type="ECO:0000259" key="12">
    <source>
        <dbReference type="Pfam" id="PF07730"/>
    </source>
</evidence>
<dbReference type="InterPro" id="IPR050482">
    <property type="entry name" value="Sensor_HK_TwoCompSys"/>
</dbReference>
<keyword evidence="3" id="KW-0597">Phosphoprotein</keyword>
<evidence type="ECO:0000256" key="7">
    <source>
        <dbReference type="ARBA" id="ARBA00022840"/>
    </source>
</evidence>
<evidence type="ECO:0000256" key="4">
    <source>
        <dbReference type="ARBA" id="ARBA00022679"/>
    </source>
</evidence>
<evidence type="ECO:0000256" key="3">
    <source>
        <dbReference type="ARBA" id="ARBA00022553"/>
    </source>
</evidence>
<dbReference type="Proteomes" id="UP000722125">
    <property type="component" value="Unassembled WGS sequence"/>
</dbReference>
<dbReference type="InterPro" id="IPR003594">
    <property type="entry name" value="HATPase_dom"/>
</dbReference>
<comment type="caution">
    <text evidence="13">The sequence shown here is derived from an EMBL/GenBank/DDBJ whole genome shotgun (WGS) entry which is preliminary data.</text>
</comment>
<dbReference type="Pfam" id="PF02518">
    <property type="entry name" value="HATPase_c"/>
    <property type="match status" value="1"/>
</dbReference>
<protein>
    <recommendedName>
        <fullName evidence="2">histidine kinase</fullName>
        <ecNumber evidence="2">2.7.13.3</ecNumber>
    </recommendedName>
</protein>
<feature type="domain" description="Histidine kinase/HSP90-like ATPase" evidence="11">
    <location>
        <begin position="321"/>
        <end position="402"/>
    </location>
</feature>
<comment type="catalytic activity">
    <reaction evidence="1">
        <text>ATP + protein L-histidine = ADP + protein N-phospho-L-histidine.</text>
        <dbReference type="EC" id="2.7.13.3"/>
    </reaction>
</comment>
<dbReference type="Gene3D" id="3.30.565.10">
    <property type="entry name" value="Histidine kinase-like ATPase, C-terminal domain"/>
    <property type="match status" value="1"/>
</dbReference>
<keyword evidence="8" id="KW-0902">Two-component regulatory system</keyword>
<dbReference type="PIRSF" id="PIRSF037434">
    <property type="entry name" value="STHK_ChrS"/>
    <property type="match status" value="1"/>
</dbReference>
<accession>A0ABS5TYQ0</accession>
<proteinExistence type="predicted"/>
<dbReference type="GO" id="GO:0016301">
    <property type="term" value="F:kinase activity"/>
    <property type="evidence" value="ECO:0007669"/>
    <property type="project" value="UniProtKB-KW"/>
</dbReference>
<dbReference type="PANTHER" id="PTHR24421">
    <property type="entry name" value="NITRATE/NITRITE SENSOR PROTEIN NARX-RELATED"/>
    <property type="match status" value="1"/>
</dbReference>
<evidence type="ECO:0000256" key="8">
    <source>
        <dbReference type="ARBA" id="ARBA00023012"/>
    </source>
</evidence>
<dbReference type="InterPro" id="IPR017205">
    <property type="entry name" value="Sig_transdc_His_kinase_ChrS"/>
</dbReference>
<keyword evidence="4" id="KW-0808">Transferase</keyword>
<feature type="transmembrane region" description="Helical" evidence="10">
    <location>
        <begin position="51"/>
        <end position="67"/>
    </location>
</feature>